<reference evidence="3" key="2">
    <citation type="submission" date="2021-08" db="EMBL/GenBank/DDBJ databases">
        <authorList>
            <person name="Tani A."/>
            <person name="Ola A."/>
            <person name="Ogura Y."/>
            <person name="Katsura K."/>
            <person name="Hayashi T."/>
        </authorList>
    </citation>
    <scope>NUCLEOTIDE SEQUENCE</scope>
    <source>
        <strain evidence="3">DSM 17168</strain>
    </source>
</reference>
<evidence type="ECO:0000313" key="3">
    <source>
        <dbReference type="EMBL" id="GJE00043.1"/>
    </source>
</evidence>
<dbReference type="InterPro" id="IPR008807">
    <property type="entry name" value="ROS_MUCR"/>
</dbReference>
<organism evidence="3 4">
    <name type="scientific">Methylobacterium isbiliense</name>
    <dbReference type="NCBI Taxonomy" id="315478"/>
    <lineage>
        <taxon>Bacteria</taxon>
        <taxon>Pseudomonadati</taxon>
        <taxon>Pseudomonadota</taxon>
        <taxon>Alphaproteobacteria</taxon>
        <taxon>Hyphomicrobiales</taxon>
        <taxon>Methylobacteriaceae</taxon>
        <taxon>Methylobacterium</taxon>
    </lineage>
</organism>
<dbReference type="Pfam" id="PF05443">
    <property type="entry name" value="ROS_MUCR"/>
    <property type="match status" value="1"/>
</dbReference>
<gene>
    <name evidence="3" type="primary">ros_4</name>
    <name evidence="3" type="ORF">GMJLKIPL_1961</name>
</gene>
<feature type="region of interest" description="Disordered" evidence="2">
    <location>
        <begin position="50"/>
        <end position="70"/>
    </location>
</feature>
<protein>
    <submittedName>
        <fullName evidence="3">Transcriptional regulatory protein ros</fullName>
    </submittedName>
</protein>
<evidence type="ECO:0000256" key="2">
    <source>
        <dbReference type="SAM" id="MobiDB-lite"/>
    </source>
</evidence>
<dbReference type="InterPro" id="IPR041920">
    <property type="entry name" value="ROS/MUCR_sf"/>
</dbReference>
<sequence>MAEVEGHDEDAGDLVTLTADIVSAYVSKNSVPIAELPGLLSAVHGTLGALVSPPPPEPEKPVPPVPIKKTVTPDHIISLEDGKPYKSLKRHLTTRGLTPDQYRQKWGLPPDYPMVAANYAAQRSELAKSIGLGQQRKNRGRRKP</sequence>
<reference evidence="3" key="1">
    <citation type="journal article" date="2021" name="Front. Microbiol.">
        <title>Comprehensive Comparative Genomics and Phenotyping of Methylobacterium Species.</title>
        <authorList>
            <person name="Alessa O."/>
            <person name="Ogura Y."/>
            <person name="Fujitani Y."/>
            <person name="Takami H."/>
            <person name="Hayashi T."/>
            <person name="Sahin N."/>
            <person name="Tani A."/>
        </authorList>
    </citation>
    <scope>NUCLEOTIDE SEQUENCE</scope>
    <source>
        <strain evidence="3">DSM 17168</strain>
    </source>
</reference>
<name>A0ABQ4SCC8_9HYPH</name>
<keyword evidence="4" id="KW-1185">Reference proteome</keyword>
<dbReference type="Proteomes" id="UP001055153">
    <property type="component" value="Unassembled WGS sequence"/>
</dbReference>
<comment type="similarity">
    <text evidence="1">Belongs to the ros/MucR family.</text>
</comment>
<feature type="compositionally biased region" description="Pro residues" evidence="2">
    <location>
        <begin position="52"/>
        <end position="66"/>
    </location>
</feature>
<proteinExistence type="inferred from homology"/>
<accession>A0ABQ4SCC8</accession>
<evidence type="ECO:0000256" key="1">
    <source>
        <dbReference type="ARBA" id="ARBA00007031"/>
    </source>
</evidence>
<comment type="caution">
    <text evidence="3">The sequence shown here is derived from an EMBL/GenBank/DDBJ whole genome shotgun (WGS) entry which is preliminary data.</text>
</comment>
<dbReference type="Gene3D" id="1.10.10.1550">
    <property type="entry name" value="ROS/MUCR transcriptional regulator protein"/>
    <property type="match status" value="1"/>
</dbReference>
<evidence type="ECO:0000313" key="4">
    <source>
        <dbReference type="Proteomes" id="UP001055153"/>
    </source>
</evidence>
<dbReference type="EMBL" id="BPQQ01000022">
    <property type="protein sequence ID" value="GJE00043.1"/>
    <property type="molecule type" value="Genomic_DNA"/>
</dbReference>